<dbReference type="FunFam" id="3.30.565.10:FF:000006">
    <property type="entry name" value="Sensor histidine kinase WalK"/>
    <property type="match status" value="1"/>
</dbReference>
<evidence type="ECO:0000256" key="2">
    <source>
        <dbReference type="ARBA" id="ARBA00012438"/>
    </source>
</evidence>
<keyword evidence="4" id="KW-0808">Transferase</keyword>
<organism evidence="9 10">
    <name type="scientific">Candidatus Avipropionibacterium avicola</name>
    <dbReference type="NCBI Taxonomy" id="2840701"/>
    <lineage>
        <taxon>Bacteria</taxon>
        <taxon>Bacillati</taxon>
        <taxon>Actinomycetota</taxon>
        <taxon>Actinomycetes</taxon>
        <taxon>Propionibacteriales</taxon>
        <taxon>Propionibacteriaceae</taxon>
        <taxon>Propionibacteriaceae incertae sedis</taxon>
        <taxon>Candidatus Avipropionibacterium</taxon>
    </lineage>
</organism>
<evidence type="ECO:0000256" key="3">
    <source>
        <dbReference type="ARBA" id="ARBA00022553"/>
    </source>
</evidence>
<dbReference type="InterPro" id="IPR005467">
    <property type="entry name" value="His_kinase_dom"/>
</dbReference>
<feature type="domain" description="Histidine kinase" evidence="8">
    <location>
        <begin position="1"/>
        <end position="118"/>
    </location>
</feature>
<evidence type="ECO:0000256" key="1">
    <source>
        <dbReference type="ARBA" id="ARBA00000085"/>
    </source>
</evidence>
<proteinExistence type="predicted"/>
<keyword evidence="6" id="KW-0902">Two-component regulatory system</keyword>
<reference evidence="9" key="2">
    <citation type="journal article" date="2021" name="PeerJ">
        <title>Extensive microbial diversity within the chicken gut microbiome revealed by metagenomics and culture.</title>
        <authorList>
            <person name="Gilroy R."/>
            <person name="Ravi A."/>
            <person name="Getino M."/>
            <person name="Pursley I."/>
            <person name="Horton D.L."/>
            <person name="Alikhan N.F."/>
            <person name="Baker D."/>
            <person name="Gharbi K."/>
            <person name="Hall N."/>
            <person name="Watson M."/>
            <person name="Adriaenssens E.M."/>
            <person name="Foster-Nyarko E."/>
            <person name="Jarju S."/>
            <person name="Secka A."/>
            <person name="Antonio M."/>
            <person name="Oren A."/>
            <person name="Chaudhuri R.R."/>
            <person name="La Ragione R."/>
            <person name="Hildebrand F."/>
            <person name="Pallen M.J."/>
        </authorList>
    </citation>
    <scope>NUCLEOTIDE SEQUENCE</scope>
    <source>
        <strain evidence="9">ChiGjej1B1-24693</strain>
    </source>
</reference>
<reference evidence="9" key="1">
    <citation type="submission" date="2020-10" db="EMBL/GenBank/DDBJ databases">
        <authorList>
            <person name="Gilroy R."/>
        </authorList>
    </citation>
    <scope>NUCLEOTIDE SEQUENCE</scope>
    <source>
        <strain evidence="9">ChiGjej1B1-24693</strain>
    </source>
</reference>
<dbReference type="AlphaFoldDB" id="A0A9D1GV74"/>
<dbReference type="InterPro" id="IPR003594">
    <property type="entry name" value="HATPase_dom"/>
</dbReference>
<dbReference type="GO" id="GO:0009927">
    <property type="term" value="F:histidine phosphotransfer kinase activity"/>
    <property type="evidence" value="ECO:0007669"/>
    <property type="project" value="TreeGrafter"/>
</dbReference>
<dbReference type="PROSITE" id="PS50109">
    <property type="entry name" value="HIS_KIN"/>
    <property type="match status" value="1"/>
</dbReference>
<dbReference type="Gene3D" id="3.30.565.10">
    <property type="entry name" value="Histidine kinase-like ATPase, C-terminal domain"/>
    <property type="match status" value="1"/>
</dbReference>
<dbReference type="GO" id="GO:0000155">
    <property type="term" value="F:phosphorelay sensor kinase activity"/>
    <property type="evidence" value="ECO:0007669"/>
    <property type="project" value="TreeGrafter"/>
</dbReference>
<dbReference type="PANTHER" id="PTHR43047">
    <property type="entry name" value="TWO-COMPONENT HISTIDINE PROTEIN KINASE"/>
    <property type="match status" value="1"/>
</dbReference>
<evidence type="ECO:0000256" key="5">
    <source>
        <dbReference type="ARBA" id="ARBA00022777"/>
    </source>
</evidence>
<name>A0A9D1GV74_9ACTN</name>
<keyword evidence="5 9" id="KW-0418">Kinase</keyword>
<comment type="caution">
    <text evidence="9">The sequence shown here is derived from an EMBL/GenBank/DDBJ whole genome shotgun (WGS) entry which is preliminary data.</text>
</comment>
<dbReference type="InterPro" id="IPR004358">
    <property type="entry name" value="Sig_transdc_His_kin-like_C"/>
</dbReference>
<dbReference type="Pfam" id="PF02518">
    <property type="entry name" value="HATPase_c"/>
    <property type="match status" value="1"/>
</dbReference>
<gene>
    <name evidence="9" type="ORF">IAA98_02210</name>
</gene>
<dbReference type="InterPro" id="IPR036890">
    <property type="entry name" value="HATPase_C_sf"/>
</dbReference>
<evidence type="ECO:0000256" key="4">
    <source>
        <dbReference type="ARBA" id="ARBA00022679"/>
    </source>
</evidence>
<dbReference type="CDD" id="cd00075">
    <property type="entry name" value="HATPase"/>
    <property type="match status" value="1"/>
</dbReference>
<evidence type="ECO:0000313" key="10">
    <source>
        <dbReference type="Proteomes" id="UP000886842"/>
    </source>
</evidence>
<dbReference type="Proteomes" id="UP000886842">
    <property type="component" value="Unassembled WGS sequence"/>
</dbReference>
<dbReference type="EC" id="2.7.13.3" evidence="2"/>
<dbReference type="PANTHER" id="PTHR43047:SF72">
    <property type="entry name" value="OSMOSENSING HISTIDINE PROTEIN KINASE SLN1"/>
    <property type="match status" value="1"/>
</dbReference>
<accession>A0A9D1GV74</accession>
<protein>
    <recommendedName>
        <fullName evidence="2">histidine kinase</fullName>
        <ecNumber evidence="2">2.7.13.3</ecNumber>
    </recommendedName>
</protein>
<evidence type="ECO:0000259" key="8">
    <source>
        <dbReference type="PROSITE" id="PS50109"/>
    </source>
</evidence>
<dbReference type="EMBL" id="DVLP01000066">
    <property type="protein sequence ID" value="HIT74381.1"/>
    <property type="molecule type" value="Genomic_DNA"/>
</dbReference>
<feature type="non-terminal residue" evidence="9">
    <location>
        <position position="1"/>
    </location>
</feature>
<keyword evidence="3" id="KW-0597">Phosphoprotein</keyword>
<feature type="compositionally biased region" description="Acidic residues" evidence="7">
    <location>
        <begin position="131"/>
        <end position="142"/>
    </location>
</feature>
<evidence type="ECO:0000313" key="9">
    <source>
        <dbReference type="EMBL" id="HIT74381.1"/>
    </source>
</evidence>
<sequence length="142" mass="15311">VGNHVQIVTALANLVENALQYSDPGAKVVVSARRVVEQDESMVQLAVSDNGIGIPAEEQDRIFERFYRVDYARTRVDGGTGLGLSIVKHITAAHAGSIEVWSRPGEGSTFTISIPDHPRLAELASSPVESDQQESSDQEVTP</sequence>
<dbReference type="SMART" id="SM00387">
    <property type="entry name" value="HATPase_c"/>
    <property type="match status" value="1"/>
</dbReference>
<evidence type="ECO:0000256" key="6">
    <source>
        <dbReference type="ARBA" id="ARBA00023012"/>
    </source>
</evidence>
<dbReference type="PRINTS" id="PR00344">
    <property type="entry name" value="BCTRLSENSOR"/>
</dbReference>
<dbReference type="GO" id="GO:0005886">
    <property type="term" value="C:plasma membrane"/>
    <property type="evidence" value="ECO:0007669"/>
    <property type="project" value="TreeGrafter"/>
</dbReference>
<comment type="catalytic activity">
    <reaction evidence="1">
        <text>ATP + protein L-histidine = ADP + protein N-phospho-L-histidine.</text>
        <dbReference type="EC" id="2.7.13.3"/>
    </reaction>
</comment>
<dbReference type="SUPFAM" id="SSF55874">
    <property type="entry name" value="ATPase domain of HSP90 chaperone/DNA topoisomerase II/histidine kinase"/>
    <property type="match status" value="1"/>
</dbReference>
<evidence type="ECO:0000256" key="7">
    <source>
        <dbReference type="SAM" id="MobiDB-lite"/>
    </source>
</evidence>
<feature type="region of interest" description="Disordered" evidence="7">
    <location>
        <begin position="121"/>
        <end position="142"/>
    </location>
</feature>